<keyword evidence="7" id="KW-0732">Signal</keyword>
<dbReference type="SUPFAM" id="SSF56601">
    <property type="entry name" value="beta-lactamase/transpeptidase-like"/>
    <property type="match status" value="1"/>
</dbReference>
<accession>A0ABM6M905</accession>
<dbReference type="PROSITE" id="PS00146">
    <property type="entry name" value="BETA_LACTAMASE_A"/>
    <property type="match status" value="1"/>
</dbReference>
<proteinExistence type="inferred from homology"/>
<dbReference type="PROSITE" id="PS51257">
    <property type="entry name" value="PROKAR_LIPOPROTEIN"/>
    <property type="match status" value="1"/>
</dbReference>
<reference evidence="9 10" key="1">
    <citation type="submission" date="2017-03" db="EMBL/GenBank/DDBJ databases">
        <title>Complete genome sequence of Blastomonas fulva degrading microcsystin LR.</title>
        <authorList>
            <person name="Lee H.-g."/>
            <person name="Jin L."/>
            <person name="oh H.-M."/>
        </authorList>
    </citation>
    <scope>NUCLEOTIDE SEQUENCE [LARGE SCALE GENOMIC DNA]</scope>
    <source>
        <strain evidence="9 10">T2</strain>
    </source>
</reference>
<comment type="similarity">
    <text evidence="2 6">Belongs to the class-A beta-lactamase family.</text>
</comment>
<evidence type="ECO:0000259" key="8">
    <source>
        <dbReference type="Pfam" id="PF13354"/>
    </source>
</evidence>
<gene>
    <name evidence="9" type="ORF">B5J99_13925</name>
</gene>
<organism evidence="9 10">
    <name type="scientific">Blastomonas fulva</name>
    <dbReference type="NCBI Taxonomy" id="1550728"/>
    <lineage>
        <taxon>Bacteria</taxon>
        <taxon>Pseudomonadati</taxon>
        <taxon>Pseudomonadota</taxon>
        <taxon>Alphaproteobacteria</taxon>
        <taxon>Sphingomonadales</taxon>
        <taxon>Sphingomonadaceae</taxon>
        <taxon>Blastomonas</taxon>
    </lineage>
</organism>
<keyword evidence="4 6" id="KW-0378">Hydrolase</keyword>
<evidence type="ECO:0000256" key="3">
    <source>
        <dbReference type="ARBA" id="ARBA00012865"/>
    </source>
</evidence>
<evidence type="ECO:0000313" key="10">
    <source>
        <dbReference type="Proteomes" id="UP000258016"/>
    </source>
</evidence>
<feature type="chain" id="PRO_5047237490" description="Beta-lactamase" evidence="7">
    <location>
        <begin position="21"/>
        <end position="292"/>
    </location>
</feature>
<dbReference type="InterPro" id="IPR045155">
    <property type="entry name" value="Beta-lactam_cat"/>
</dbReference>
<dbReference type="PANTHER" id="PTHR35333">
    <property type="entry name" value="BETA-LACTAMASE"/>
    <property type="match status" value="1"/>
</dbReference>
<evidence type="ECO:0000256" key="2">
    <source>
        <dbReference type="ARBA" id="ARBA00009009"/>
    </source>
</evidence>
<dbReference type="NCBIfam" id="NF033103">
    <property type="entry name" value="bla_class_A"/>
    <property type="match status" value="1"/>
</dbReference>
<evidence type="ECO:0000256" key="7">
    <source>
        <dbReference type="SAM" id="SignalP"/>
    </source>
</evidence>
<dbReference type="EMBL" id="CP020083">
    <property type="protein sequence ID" value="ASR52419.1"/>
    <property type="molecule type" value="Genomic_DNA"/>
</dbReference>
<feature type="signal peptide" evidence="7">
    <location>
        <begin position="1"/>
        <end position="20"/>
    </location>
</feature>
<dbReference type="Gene3D" id="3.40.710.10">
    <property type="entry name" value="DD-peptidase/beta-lactamase superfamily"/>
    <property type="match status" value="1"/>
</dbReference>
<evidence type="ECO:0000256" key="6">
    <source>
        <dbReference type="RuleBase" id="RU361140"/>
    </source>
</evidence>
<evidence type="ECO:0000256" key="4">
    <source>
        <dbReference type="ARBA" id="ARBA00022801"/>
    </source>
</evidence>
<feature type="domain" description="Beta-lactamase class A catalytic" evidence="8">
    <location>
        <begin position="52"/>
        <end position="265"/>
    </location>
</feature>
<evidence type="ECO:0000256" key="5">
    <source>
        <dbReference type="ARBA" id="ARBA00023251"/>
    </source>
</evidence>
<dbReference type="InterPro" id="IPR023650">
    <property type="entry name" value="Beta-lactam_class-A_AS"/>
</dbReference>
<dbReference type="RefSeq" id="WP_117352708.1">
    <property type="nucleotide sequence ID" value="NZ_CP020083.1"/>
</dbReference>
<dbReference type="EC" id="3.5.2.6" evidence="3 6"/>
<dbReference type="PANTHER" id="PTHR35333:SF3">
    <property type="entry name" value="BETA-LACTAMASE-TYPE TRANSPEPTIDASE FOLD CONTAINING PROTEIN"/>
    <property type="match status" value="1"/>
</dbReference>
<comment type="catalytic activity">
    <reaction evidence="1 6">
        <text>a beta-lactam + H2O = a substituted beta-amino acid</text>
        <dbReference type="Rhea" id="RHEA:20401"/>
        <dbReference type="ChEBI" id="CHEBI:15377"/>
        <dbReference type="ChEBI" id="CHEBI:35627"/>
        <dbReference type="ChEBI" id="CHEBI:140347"/>
        <dbReference type="EC" id="3.5.2.6"/>
    </reaction>
</comment>
<evidence type="ECO:0000256" key="1">
    <source>
        <dbReference type="ARBA" id="ARBA00001526"/>
    </source>
</evidence>
<evidence type="ECO:0000313" key="9">
    <source>
        <dbReference type="EMBL" id="ASR52419.1"/>
    </source>
</evidence>
<dbReference type="InterPro" id="IPR000871">
    <property type="entry name" value="Beta-lactam_class-A"/>
</dbReference>
<dbReference type="Pfam" id="PF13354">
    <property type="entry name" value="Beta-lactamase2"/>
    <property type="match status" value="1"/>
</dbReference>
<sequence>MIGRALILGTAALLSGCATTAPEPTTDPAIARELAAIEARSGGRLGVALVGPDGHQLAGHRADERFAMCSTFKLPLAAMVLENAHKGRLSMADPLPVTDSDMVVYSPYVEAQRAKTPPEAVTVEGAASAAVSLSDNTAANLLLDRLGGPQSFTAWLRGKRDSVTRLDRREPELNENALGDPRDTTTPAAMAETTRSLVVGNAMPVGQQRLLYRWMENTSTGLKRIRGGLPQGWSAGDKTGSCGNAFNDVAVFTAETGMRYTLAVYLDRPAVKGDAASAIIADATRAVLPALR</sequence>
<dbReference type="GeneID" id="303486677"/>
<dbReference type="Proteomes" id="UP000258016">
    <property type="component" value="Chromosome"/>
</dbReference>
<dbReference type="InterPro" id="IPR012338">
    <property type="entry name" value="Beta-lactam/transpept-like"/>
</dbReference>
<dbReference type="PRINTS" id="PR00118">
    <property type="entry name" value="BLACTAMASEA"/>
</dbReference>
<keyword evidence="10" id="KW-1185">Reference proteome</keyword>
<protein>
    <recommendedName>
        <fullName evidence="3 6">Beta-lactamase</fullName>
        <ecNumber evidence="3 6">3.5.2.6</ecNumber>
    </recommendedName>
</protein>
<keyword evidence="5 6" id="KW-0046">Antibiotic resistance</keyword>
<name>A0ABM6M905_9SPHN</name>